<organism evidence="1 2">
    <name type="scientific">Oceanobacillus indicireducens</name>
    <dbReference type="NCBI Taxonomy" id="1004261"/>
    <lineage>
        <taxon>Bacteria</taxon>
        <taxon>Bacillati</taxon>
        <taxon>Bacillota</taxon>
        <taxon>Bacilli</taxon>
        <taxon>Bacillales</taxon>
        <taxon>Bacillaceae</taxon>
        <taxon>Oceanobacillus</taxon>
    </lineage>
</organism>
<evidence type="ECO:0000313" key="1">
    <source>
        <dbReference type="EMBL" id="GGN67445.1"/>
    </source>
</evidence>
<dbReference type="AlphaFoldDB" id="A0A917Y4D3"/>
<sequence>MTTDEALEILKTINEMYPKFNLTKRKAKILIPSLKQMDYTGVLKNLSAHVMHQLYPPMLSEIAAYPPVTEKDSSLAEIEKWEEEAKKVTPEMKQHFEEQFEKLLQKKGWN</sequence>
<keyword evidence="2" id="KW-1185">Reference proteome</keyword>
<dbReference type="RefSeq" id="WP_188859790.1">
    <property type="nucleotide sequence ID" value="NZ_BMOS01000060.1"/>
</dbReference>
<proteinExistence type="predicted"/>
<evidence type="ECO:0000313" key="2">
    <source>
        <dbReference type="Proteomes" id="UP000624041"/>
    </source>
</evidence>
<comment type="caution">
    <text evidence="1">The sequence shown here is derived from an EMBL/GenBank/DDBJ whole genome shotgun (WGS) entry which is preliminary data.</text>
</comment>
<name>A0A917Y4D3_9BACI</name>
<accession>A0A917Y4D3</accession>
<reference evidence="1" key="1">
    <citation type="journal article" date="2014" name="Int. J. Syst. Evol. Microbiol.">
        <title>Complete genome sequence of Corynebacterium casei LMG S-19264T (=DSM 44701T), isolated from a smear-ripened cheese.</title>
        <authorList>
            <consortium name="US DOE Joint Genome Institute (JGI-PGF)"/>
            <person name="Walter F."/>
            <person name="Albersmeier A."/>
            <person name="Kalinowski J."/>
            <person name="Ruckert C."/>
        </authorList>
    </citation>
    <scope>NUCLEOTIDE SEQUENCE</scope>
    <source>
        <strain evidence="1">JCM 17251</strain>
    </source>
</reference>
<dbReference type="Gene3D" id="1.10.8.200">
    <property type="entry name" value="Replisome organizer (g39p helicase loader/inhibitor protein)"/>
    <property type="match status" value="1"/>
</dbReference>
<reference evidence="1" key="2">
    <citation type="submission" date="2020-09" db="EMBL/GenBank/DDBJ databases">
        <authorList>
            <person name="Sun Q."/>
            <person name="Ohkuma M."/>
        </authorList>
    </citation>
    <scope>NUCLEOTIDE SEQUENCE</scope>
    <source>
        <strain evidence="1">JCM 17251</strain>
    </source>
</reference>
<protein>
    <recommendedName>
        <fullName evidence="3">Replicative helicase inhibitor G39P N-terminal domain-containing protein</fullName>
    </recommendedName>
</protein>
<dbReference type="EMBL" id="BMOS01000060">
    <property type="protein sequence ID" value="GGN67445.1"/>
    <property type="molecule type" value="Genomic_DNA"/>
</dbReference>
<gene>
    <name evidence="1" type="ORF">GCM10007971_38300</name>
</gene>
<evidence type="ECO:0008006" key="3">
    <source>
        <dbReference type="Google" id="ProtNLM"/>
    </source>
</evidence>
<dbReference type="Proteomes" id="UP000624041">
    <property type="component" value="Unassembled WGS sequence"/>
</dbReference>